<dbReference type="GO" id="GO:0007155">
    <property type="term" value="P:cell adhesion"/>
    <property type="evidence" value="ECO:0007669"/>
    <property type="project" value="InterPro"/>
</dbReference>
<evidence type="ECO:0000259" key="2">
    <source>
        <dbReference type="Pfam" id="PF00419"/>
    </source>
</evidence>
<dbReference type="SUPFAM" id="SSF49401">
    <property type="entry name" value="Bacterial adhesins"/>
    <property type="match status" value="1"/>
</dbReference>
<evidence type="ECO:0000313" key="5">
    <source>
        <dbReference type="Proteomes" id="UP000179588"/>
    </source>
</evidence>
<accession>A0A1S1HS01</accession>
<feature type="signal peptide" evidence="1">
    <location>
        <begin position="1"/>
        <end position="20"/>
    </location>
</feature>
<dbReference type="AlphaFoldDB" id="A0A1S1HS01"/>
<reference evidence="4 5" key="1">
    <citation type="submission" date="2016-03" db="EMBL/GenBank/DDBJ databases">
        <title>Genome sequence of Providencia stuartii strain, isolated from the salivary glands of larval Lucilia sericata.</title>
        <authorList>
            <person name="Yuan Y."/>
            <person name="Zhang Y."/>
            <person name="Fu S."/>
            <person name="Crippen T.L."/>
            <person name="Visi D."/>
            <person name="Benbow M.E."/>
            <person name="Allen M."/>
            <person name="Tomberlin J.K."/>
            <person name="Sze S.-H."/>
            <person name="Tarone A.M."/>
        </authorList>
    </citation>
    <scope>NUCLEOTIDE SEQUENCE [LARGE SCALE GENOMIC DNA]</scope>
    <source>
        <strain evidence="4 5">Crippen</strain>
    </source>
</reference>
<dbReference type="Pfam" id="PF00419">
    <property type="entry name" value="Fimbrial"/>
    <property type="match status" value="1"/>
</dbReference>
<dbReference type="OrthoDB" id="6464152at2"/>
<keyword evidence="1" id="KW-0732">Signal</keyword>
<evidence type="ECO:0000313" key="4">
    <source>
        <dbReference type="EMBL" id="OHT25104.1"/>
    </source>
</evidence>
<reference evidence="3" key="2">
    <citation type="submission" date="2024-02" db="EMBL/GenBank/DDBJ databases">
        <authorList>
            <consortium name="Clinical and Environmental Microbiology Branch: Whole genome sequencing antimicrobial resistance pathogens in the healthcare setting"/>
        </authorList>
    </citation>
    <scope>NUCLEOTIDE SEQUENCE</scope>
    <source>
        <strain evidence="3">2021GO-0154</strain>
    </source>
</reference>
<protein>
    <submittedName>
        <fullName evidence="4">Fimbrial protein</fullName>
    </submittedName>
</protein>
<keyword evidence="5" id="KW-1185">Reference proteome</keyword>
<feature type="chain" id="PRO_5042688869" evidence="1">
    <location>
        <begin position="21"/>
        <end position="177"/>
    </location>
</feature>
<feature type="domain" description="Fimbrial-type adhesion" evidence="2">
    <location>
        <begin position="33"/>
        <end position="176"/>
    </location>
</feature>
<evidence type="ECO:0000256" key="1">
    <source>
        <dbReference type="SAM" id="SignalP"/>
    </source>
</evidence>
<organism evidence="4 5">
    <name type="scientific">Providencia stuartii</name>
    <dbReference type="NCBI Taxonomy" id="588"/>
    <lineage>
        <taxon>Bacteria</taxon>
        <taxon>Pseudomonadati</taxon>
        <taxon>Pseudomonadota</taxon>
        <taxon>Gammaproteobacteria</taxon>
        <taxon>Enterobacterales</taxon>
        <taxon>Morganellaceae</taxon>
        <taxon>Providencia</taxon>
    </lineage>
</organism>
<dbReference type="Proteomes" id="UP000179588">
    <property type="component" value="Unassembled WGS sequence"/>
</dbReference>
<comment type="caution">
    <text evidence="4">The sequence shown here is derived from an EMBL/GenBank/DDBJ whole genome shotgun (WGS) entry which is preliminary data.</text>
</comment>
<name>A0A1S1HS01_PROST</name>
<sequence>MMRIRILLLFLLFFSKIVVAAEFNSGRADVKVNITATIVAPVCTILGENNESPLFVNFDNVDFSEVENGTAYKDIQLKYNCIGSSVPANKVMNLYLYPTKYGIYSQAGNNVLRTSMNGLGISLTKGNTNLDLNKWIVFGNNDLQGSFILRASLTTPDKLLLTEGSFDSTVAILMSYL</sequence>
<dbReference type="InterPro" id="IPR036937">
    <property type="entry name" value="Adhesion_dom_fimbrial_sf"/>
</dbReference>
<dbReference type="InterPro" id="IPR008966">
    <property type="entry name" value="Adhesion_dom_sf"/>
</dbReference>
<evidence type="ECO:0000313" key="3">
    <source>
        <dbReference type="EMBL" id="EMJ5135920.1"/>
    </source>
</evidence>
<proteinExistence type="predicted"/>
<gene>
    <name evidence="4" type="ORF">A3Q29_15215</name>
    <name evidence="3" type="ORF">RG298_003693</name>
</gene>
<dbReference type="EMBL" id="LVIE01000068">
    <property type="protein sequence ID" value="OHT25104.1"/>
    <property type="molecule type" value="Genomic_DNA"/>
</dbReference>
<dbReference type="Gene3D" id="2.60.40.1090">
    <property type="entry name" value="Fimbrial-type adhesion domain"/>
    <property type="match status" value="1"/>
</dbReference>
<dbReference type="InterPro" id="IPR000259">
    <property type="entry name" value="Adhesion_dom_fimbrial"/>
</dbReference>
<dbReference type="GO" id="GO:0009289">
    <property type="term" value="C:pilus"/>
    <property type="evidence" value="ECO:0007669"/>
    <property type="project" value="InterPro"/>
</dbReference>
<dbReference type="EMBL" id="ABMABF030000014">
    <property type="protein sequence ID" value="EMJ5135920.1"/>
    <property type="molecule type" value="Genomic_DNA"/>
</dbReference>